<evidence type="ECO:0000313" key="2">
    <source>
        <dbReference type="Proteomes" id="UP000585614"/>
    </source>
</evidence>
<organism evidence="1 2">
    <name type="scientific">Rhinolophus ferrumequinum</name>
    <name type="common">Greater horseshoe bat</name>
    <dbReference type="NCBI Taxonomy" id="59479"/>
    <lineage>
        <taxon>Eukaryota</taxon>
        <taxon>Metazoa</taxon>
        <taxon>Chordata</taxon>
        <taxon>Craniata</taxon>
        <taxon>Vertebrata</taxon>
        <taxon>Euteleostomi</taxon>
        <taxon>Mammalia</taxon>
        <taxon>Eutheria</taxon>
        <taxon>Laurasiatheria</taxon>
        <taxon>Chiroptera</taxon>
        <taxon>Yinpterochiroptera</taxon>
        <taxon>Rhinolophoidea</taxon>
        <taxon>Rhinolophidae</taxon>
        <taxon>Rhinolophinae</taxon>
        <taxon>Rhinolophus</taxon>
    </lineage>
</organism>
<proteinExistence type="predicted"/>
<reference evidence="1 2" key="1">
    <citation type="journal article" date="2020" name="Nature">
        <title>Six reference-quality genomes reveal evolution of bat adaptations.</title>
        <authorList>
            <person name="Jebb D."/>
            <person name="Huang Z."/>
            <person name="Pippel M."/>
            <person name="Hughes G.M."/>
            <person name="Lavrichenko K."/>
            <person name="Devanna P."/>
            <person name="Winkler S."/>
            <person name="Jermiin L.S."/>
            <person name="Skirmuntt E.C."/>
            <person name="Katzourakis A."/>
            <person name="Burkitt-Gray L."/>
            <person name="Ray D.A."/>
            <person name="Sullivan K.A.M."/>
            <person name="Roscito J.G."/>
            <person name="Kirilenko B.M."/>
            <person name="Davalos L.M."/>
            <person name="Corthals A.P."/>
            <person name="Power M.L."/>
            <person name="Jones G."/>
            <person name="Ransome R.D."/>
            <person name="Dechmann D.K.N."/>
            <person name="Locatelli A.G."/>
            <person name="Puechmaille S.J."/>
            <person name="Fedrigo O."/>
            <person name="Jarvis E.D."/>
            <person name="Hiller M."/>
            <person name="Vernes S.C."/>
            <person name="Myers E.W."/>
            <person name="Teeling E.C."/>
        </authorList>
    </citation>
    <scope>NUCLEOTIDE SEQUENCE [LARGE SCALE GENOMIC DNA]</scope>
    <source>
        <strain evidence="1">MRhiFer1</strain>
        <tissue evidence="1">Lung</tissue>
    </source>
</reference>
<dbReference type="AlphaFoldDB" id="A0A7J7YII9"/>
<name>A0A7J7YII9_RHIFE</name>
<sequence length="144" mass="16055">MQNWLIPNLHVAVENKERYQLWRFSSEEGETEPNTGLSNPEYWCQEVEPLHLVVKNSQNSNNLGGTEDGRKPRLLFKGPVHRLHHSQALTLGSSGGTVTRGLSEICGGQTEWCDFGSRVEGHSAFPCVGFFSCAARRKPPSLMC</sequence>
<gene>
    <name evidence="1" type="ORF">mRhiFer1_009958</name>
</gene>
<evidence type="ECO:0000313" key="1">
    <source>
        <dbReference type="EMBL" id="KAF6361732.1"/>
    </source>
</evidence>
<comment type="caution">
    <text evidence="1">The sequence shown here is derived from an EMBL/GenBank/DDBJ whole genome shotgun (WGS) entry which is preliminary data.</text>
</comment>
<dbReference type="Proteomes" id="UP000585614">
    <property type="component" value="Unassembled WGS sequence"/>
</dbReference>
<protein>
    <submittedName>
        <fullName evidence="1">Uncharacterized protein</fullName>
    </submittedName>
</protein>
<accession>A0A7J7YII9</accession>
<dbReference type="EMBL" id="JACAGC010000006">
    <property type="protein sequence ID" value="KAF6361732.1"/>
    <property type="molecule type" value="Genomic_DNA"/>
</dbReference>